<feature type="region of interest" description="Disordered" evidence="1">
    <location>
        <begin position="70"/>
        <end position="94"/>
    </location>
</feature>
<proteinExistence type="predicted"/>
<dbReference type="AlphaFoldDB" id="A0A699V297"/>
<reference evidence="2" key="1">
    <citation type="journal article" date="2019" name="Sci. Rep.">
        <title>Draft genome of Tanacetum cinerariifolium, the natural source of mosquito coil.</title>
        <authorList>
            <person name="Yamashiro T."/>
            <person name="Shiraishi A."/>
            <person name="Satake H."/>
            <person name="Nakayama K."/>
        </authorList>
    </citation>
    <scope>NUCLEOTIDE SEQUENCE</scope>
</reference>
<comment type="caution">
    <text evidence="2">The sequence shown here is derived from an EMBL/GenBank/DDBJ whole genome shotgun (WGS) entry which is preliminary data.</text>
</comment>
<evidence type="ECO:0000256" key="1">
    <source>
        <dbReference type="SAM" id="MobiDB-lite"/>
    </source>
</evidence>
<gene>
    <name evidence="2" type="ORF">Tci_901146</name>
</gene>
<dbReference type="EMBL" id="BKCJ011392403">
    <property type="protein sequence ID" value="GFD29177.1"/>
    <property type="molecule type" value="Genomic_DNA"/>
</dbReference>
<protein>
    <submittedName>
        <fullName evidence="2">Uncharacterized protein</fullName>
    </submittedName>
</protein>
<organism evidence="2">
    <name type="scientific">Tanacetum cinerariifolium</name>
    <name type="common">Dalmatian daisy</name>
    <name type="synonym">Chrysanthemum cinerariifolium</name>
    <dbReference type="NCBI Taxonomy" id="118510"/>
    <lineage>
        <taxon>Eukaryota</taxon>
        <taxon>Viridiplantae</taxon>
        <taxon>Streptophyta</taxon>
        <taxon>Embryophyta</taxon>
        <taxon>Tracheophyta</taxon>
        <taxon>Spermatophyta</taxon>
        <taxon>Magnoliopsida</taxon>
        <taxon>eudicotyledons</taxon>
        <taxon>Gunneridae</taxon>
        <taxon>Pentapetalae</taxon>
        <taxon>asterids</taxon>
        <taxon>campanulids</taxon>
        <taxon>Asterales</taxon>
        <taxon>Asteraceae</taxon>
        <taxon>Asteroideae</taxon>
        <taxon>Anthemideae</taxon>
        <taxon>Anthemidinae</taxon>
        <taxon>Tanacetum</taxon>
    </lineage>
</organism>
<evidence type="ECO:0000313" key="2">
    <source>
        <dbReference type="EMBL" id="GFD29177.1"/>
    </source>
</evidence>
<feature type="compositionally biased region" description="Basic and acidic residues" evidence="1">
    <location>
        <begin position="76"/>
        <end position="94"/>
    </location>
</feature>
<accession>A0A699V297</accession>
<name>A0A699V297_TANCI</name>
<sequence>MQEDNAEAQEGVEIITTAKLMTEVVTAATTQVVAASTPTPAAKPVVVAVSTPISAAKPKVLKIVAAAPAVSTRKRKGEEEESHVQAKGVQAKDV</sequence>